<dbReference type="OrthoDB" id="10497284at2759"/>
<feature type="compositionally biased region" description="Basic and acidic residues" evidence="1">
    <location>
        <begin position="1"/>
        <end position="17"/>
    </location>
</feature>
<feature type="region of interest" description="Disordered" evidence="1">
    <location>
        <begin position="1"/>
        <end position="62"/>
    </location>
</feature>
<comment type="caution">
    <text evidence="2">The sequence shown here is derived from an EMBL/GenBank/DDBJ whole genome shotgun (WGS) entry which is preliminary data.</text>
</comment>
<evidence type="ECO:0000256" key="1">
    <source>
        <dbReference type="SAM" id="MobiDB-lite"/>
    </source>
</evidence>
<dbReference type="Proteomes" id="UP000887116">
    <property type="component" value="Unassembled WGS sequence"/>
</dbReference>
<evidence type="ECO:0000313" key="2">
    <source>
        <dbReference type="EMBL" id="GFQ81067.1"/>
    </source>
</evidence>
<dbReference type="AlphaFoldDB" id="A0A8X6FIH3"/>
<gene>
    <name evidence="2" type="ORF">TNCT_56051</name>
</gene>
<proteinExistence type="predicted"/>
<protein>
    <submittedName>
        <fullName evidence="2">Uncharacterized protein</fullName>
    </submittedName>
</protein>
<accession>A0A8X6FIH3</accession>
<name>A0A8X6FIH3_TRICU</name>
<sequence>MVRTRHNETFFSDRDVPGTKADPLCDRGVSPGAQRSRQTLGLRPRASERETTLFSSNDSSQGSIPLLGMNCVKNCSIV</sequence>
<evidence type="ECO:0000313" key="3">
    <source>
        <dbReference type="Proteomes" id="UP000887116"/>
    </source>
</evidence>
<feature type="compositionally biased region" description="Polar residues" evidence="1">
    <location>
        <begin position="52"/>
        <end position="62"/>
    </location>
</feature>
<dbReference type="EMBL" id="BMAO01032271">
    <property type="protein sequence ID" value="GFQ81067.1"/>
    <property type="molecule type" value="Genomic_DNA"/>
</dbReference>
<keyword evidence="3" id="KW-1185">Reference proteome</keyword>
<organism evidence="2 3">
    <name type="scientific">Trichonephila clavata</name>
    <name type="common">Joro spider</name>
    <name type="synonym">Nephila clavata</name>
    <dbReference type="NCBI Taxonomy" id="2740835"/>
    <lineage>
        <taxon>Eukaryota</taxon>
        <taxon>Metazoa</taxon>
        <taxon>Ecdysozoa</taxon>
        <taxon>Arthropoda</taxon>
        <taxon>Chelicerata</taxon>
        <taxon>Arachnida</taxon>
        <taxon>Araneae</taxon>
        <taxon>Araneomorphae</taxon>
        <taxon>Entelegynae</taxon>
        <taxon>Araneoidea</taxon>
        <taxon>Nephilidae</taxon>
        <taxon>Trichonephila</taxon>
    </lineage>
</organism>
<reference evidence="2" key="1">
    <citation type="submission" date="2020-07" db="EMBL/GenBank/DDBJ databases">
        <title>Multicomponent nature underlies the extraordinary mechanical properties of spider dragline silk.</title>
        <authorList>
            <person name="Kono N."/>
            <person name="Nakamura H."/>
            <person name="Mori M."/>
            <person name="Yoshida Y."/>
            <person name="Ohtoshi R."/>
            <person name="Malay A.D."/>
            <person name="Moran D.A.P."/>
            <person name="Tomita M."/>
            <person name="Numata K."/>
            <person name="Arakawa K."/>
        </authorList>
    </citation>
    <scope>NUCLEOTIDE SEQUENCE</scope>
</reference>